<dbReference type="AlphaFoldDB" id="A0A2B7XST1"/>
<feature type="compositionally biased region" description="Basic and acidic residues" evidence="2">
    <location>
        <begin position="100"/>
        <end position="114"/>
    </location>
</feature>
<organism evidence="5 6">
    <name type="scientific">Polytolypa hystricis (strain UAMH7299)</name>
    <dbReference type="NCBI Taxonomy" id="1447883"/>
    <lineage>
        <taxon>Eukaryota</taxon>
        <taxon>Fungi</taxon>
        <taxon>Dikarya</taxon>
        <taxon>Ascomycota</taxon>
        <taxon>Pezizomycotina</taxon>
        <taxon>Eurotiomycetes</taxon>
        <taxon>Eurotiomycetidae</taxon>
        <taxon>Onygenales</taxon>
        <taxon>Onygenales incertae sedis</taxon>
        <taxon>Polytolypa</taxon>
    </lineage>
</organism>
<dbReference type="Pfam" id="PF08621">
    <property type="entry name" value="RPAP1_N"/>
    <property type="match status" value="1"/>
</dbReference>
<dbReference type="Pfam" id="PF08620">
    <property type="entry name" value="RPAP1_C"/>
    <property type="match status" value="1"/>
</dbReference>
<dbReference type="STRING" id="1447883.A0A2B7XST1"/>
<feature type="compositionally biased region" description="Basic residues" evidence="2">
    <location>
        <begin position="62"/>
        <end position="73"/>
    </location>
</feature>
<protein>
    <recommendedName>
        <fullName evidence="7">Transcription factor Rba50</fullName>
    </recommendedName>
</protein>
<evidence type="ECO:0000313" key="5">
    <source>
        <dbReference type="EMBL" id="PGH12266.1"/>
    </source>
</evidence>
<feature type="domain" description="RPAP1 C-terminal" evidence="3">
    <location>
        <begin position="311"/>
        <end position="378"/>
    </location>
</feature>
<evidence type="ECO:0000259" key="4">
    <source>
        <dbReference type="Pfam" id="PF08621"/>
    </source>
</evidence>
<feature type="compositionally biased region" description="Basic and acidic residues" evidence="2">
    <location>
        <begin position="163"/>
        <end position="182"/>
    </location>
</feature>
<feature type="region of interest" description="Disordered" evidence="2">
    <location>
        <begin position="412"/>
        <end position="439"/>
    </location>
</feature>
<reference evidence="5 6" key="1">
    <citation type="submission" date="2017-10" db="EMBL/GenBank/DDBJ databases">
        <title>Comparative genomics in systemic dimorphic fungi from Ajellomycetaceae.</title>
        <authorList>
            <person name="Munoz J.F."/>
            <person name="Mcewen J.G."/>
            <person name="Clay O.K."/>
            <person name="Cuomo C.A."/>
        </authorList>
    </citation>
    <scope>NUCLEOTIDE SEQUENCE [LARGE SCALE GENOMIC DNA]</scope>
    <source>
        <strain evidence="5 6">UAMH7299</strain>
    </source>
</reference>
<sequence>MTFRGERFMIDLSDDDEHPESGLPPMLDFVGDIRERDTSASATPPAPPRAPSSTTGFPEPRKRSRQSAFKRRRAGLESDTAPPRASERGNLNQDATATAREMDEKKVIDEENRRRLAAMSPAEIQSEKAELMSALPPSLLERFLRRANIDHDGQLEPTPQIERGGEREGRESEKEDTVKEAGKISAEAAKPTKSVSFDIPPVSEAQETQKQESDDEESVGEIDDRPPLQPPPDLFPASQPPTGSMHFPKPLRQDPMPNLDPSSPSFLSDLQSHYFPDTPQDPSSLSWMQPEADPSSAYDPESTATGVAPASLRFSLTGSLLAPNTSLSLPTSLGLHHHADDPEAAGYTIPELATLSRSTLPAQRCLAWQVLGRFLYRLGKGDFGERGSGLVEGLWSTVEREGVVAGMLAEAGGSGGGSANRDDKSAKSQGGGVPSGGVGRIGKHASATAWATDALWLWRQGGGGDRGLVKEGTVRSK</sequence>
<dbReference type="InterPro" id="IPR013929">
    <property type="entry name" value="RPAP1_C"/>
</dbReference>
<feature type="region of interest" description="Disordered" evidence="2">
    <location>
        <begin position="149"/>
        <end position="304"/>
    </location>
</feature>
<dbReference type="InterPro" id="IPR013930">
    <property type="entry name" value="RPAP1_N"/>
</dbReference>
<name>A0A2B7XST1_POLH7</name>
<accession>A0A2B7XST1</accession>
<dbReference type="OrthoDB" id="348201at2759"/>
<keyword evidence="6" id="KW-1185">Reference proteome</keyword>
<feature type="compositionally biased region" description="Low complexity" evidence="2">
    <location>
        <begin position="257"/>
        <end position="272"/>
    </location>
</feature>
<dbReference type="GO" id="GO:0006366">
    <property type="term" value="P:transcription by RNA polymerase II"/>
    <property type="evidence" value="ECO:0007669"/>
    <property type="project" value="InterPro"/>
</dbReference>
<proteinExistence type="inferred from homology"/>
<dbReference type="Proteomes" id="UP000224634">
    <property type="component" value="Unassembled WGS sequence"/>
</dbReference>
<dbReference type="PANTHER" id="PTHR21483">
    <property type="entry name" value="RNA POLYMERASE II-ASSOCIATED PROTEIN 1"/>
    <property type="match status" value="1"/>
</dbReference>
<feature type="domain" description="RPAP1 N-terminal" evidence="4">
    <location>
        <begin position="108"/>
        <end position="150"/>
    </location>
</feature>
<comment type="caution">
    <text evidence="5">The sequence shown here is derived from an EMBL/GenBank/DDBJ whole genome shotgun (WGS) entry which is preliminary data.</text>
</comment>
<evidence type="ECO:0000256" key="1">
    <source>
        <dbReference type="ARBA" id="ARBA00009953"/>
    </source>
</evidence>
<evidence type="ECO:0000256" key="2">
    <source>
        <dbReference type="SAM" id="MobiDB-lite"/>
    </source>
</evidence>
<feature type="region of interest" description="Disordered" evidence="2">
    <location>
        <begin position="1"/>
        <end position="121"/>
    </location>
</feature>
<evidence type="ECO:0008006" key="7">
    <source>
        <dbReference type="Google" id="ProtNLM"/>
    </source>
</evidence>
<gene>
    <name evidence="5" type="ORF">AJ80_06780</name>
</gene>
<feature type="compositionally biased region" description="Gly residues" evidence="2">
    <location>
        <begin position="429"/>
        <end position="439"/>
    </location>
</feature>
<comment type="similarity">
    <text evidence="1">Belongs to the RPAP1 family.</text>
</comment>
<dbReference type="PANTHER" id="PTHR21483:SF18">
    <property type="entry name" value="RNA POLYMERASE II-ASSOCIATED PROTEIN 1"/>
    <property type="match status" value="1"/>
</dbReference>
<evidence type="ECO:0000259" key="3">
    <source>
        <dbReference type="Pfam" id="PF08620"/>
    </source>
</evidence>
<dbReference type="EMBL" id="PDNA01000120">
    <property type="protein sequence ID" value="PGH12266.1"/>
    <property type="molecule type" value="Genomic_DNA"/>
</dbReference>
<dbReference type="InterPro" id="IPR039913">
    <property type="entry name" value="RPAP1/Rba50"/>
</dbReference>
<evidence type="ECO:0000313" key="6">
    <source>
        <dbReference type="Proteomes" id="UP000224634"/>
    </source>
</evidence>